<feature type="domain" description="Calcineurin-like phosphoesterase" evidence="4">
    <location>
        <begin position="6"/>
        <end position="210"/>
    </location>
</feature>
<dbReference type="EMBL" id="JAWDGP010007821">
    <property type="protein sequence ID" value="KAK3703755.1"/>
    <property type="molecule type" value="Genomic_DNA"/>
</dbReference>
<sequence length="579" mass="64972">MSEVLTILHFNDVYNIEGQKDEPMGGAARMQTYIKSQQGLDPLLLFSGDALNPSLMSIFFKGDQMIPVLNKLGVAAAVYGNHDFDFGVDHLEEFADQCKFPWLMSNVKDIVNNEPLARGETYVIIDHGGIKIGLIGLVEEEWIDTLSTIDPDDIMFVDYIQAGTHLSNLLRQQRCELIVALTHMRVPNDKRLAENVPGIDIILGGHDHEYEVFKVGSKYVVKSGTDFREMSKISLKRSSEGQWDVDIERVELDSCIEEDEDMKAVVKDRLSSVDEKMDTYLGHMNVDMDGKFSSVRTQETNLGNFVCDIMLTATKADCAILNSGTFRSDRIHLKGDFKIRDLLTILPLVDNCVVIKVTGAQLVQALENGVSKYPVKEGRFPQVAGLSFGFDPTRPPGQRVGGQLVKVRGEYIDMEAHYRLATKEYVALGKDGYDVLKDCEIVVSAEQCAALSTMVQNHFESVAIHQGQIKCRSGHRQSLVALTMRDDLLKMLHANSEIEEEENHPKRLVRQESIHCLEMEQNFLAPRVDGRIYILTEERRHVMQSMMPSGLVRNLSTVKEEAGSQSWSSMSQVPQDDAP</sequence>
<keyword evidence="7" id="KW-1185">Reference proteome</keyword>
<dbReference type="Proteomes" id="UP001283361">
    <property type="component" value="Unassembled WGS sequence"/>
</dbReference>
<protein>
    <submittedName>
        <fullName evidence="6">Uncharacterized protein</fullName>
    </submittedName>
</protein>
<evidence type="ECO:0000259" key="5">
    <source>
        <dbReference type="Pfam" id="PF02872"/>
    </source>
</evidence>
<dbReference type="AlphaFoldDB" id="A0AAE0XQQ5"/>
<keyword evidence="3" id="KW-0378">Hydrolase</keyword>
<accession>A0AAE0XQQ5</accession>
<name>A0AAE0XQQ5_9GAST</name>
<keyword evidence="3" id="KW-0547">Nucleotide-binding</keyword>
<dbReference type="InterPro" id="IPR036907">
    <property type="entry name" value="5'-Nucleotdase_C_sf"/>
</dbReference>
<dbReference type="GO" id="GO:0016787">
    <property type="term" value="F:hydrolase activity"/>
    <property type="evidence" value="ECO:0007669"/>
    <property type="project" value="UniProtKB-KW"/>
</dbReference>
<dbReference type="Pfam" id="PF00149">
    <property type="entry name" value="Metallophos"/>
    <property type="match status" value="1"/>
</dbReference>
<dbReference type="Pfam" id="PF02872">
    <property type="entry name" value="5_nucleotid_C"/>
    <property type="match status" value="1"/>
</dbReference>
<dbReference type="Gene3D" id="3.90.780.10">
    <property type="entry name" value="5'-Nucleotidase, C-terminal domain"/>
    <property type="match status" value="1"/>
</dbReference>
<dbReference type="PANTHER" id="PTHR11575">
    <property type="entry name" value="5'-NUCLEOTIDASE-RELATED"/>
    <property type="match status" value="1"/>
</dbReference>
<dbReference type="GO" id="GO:0000166">
    <property type="term" value="F:nucleotide binding"/>
    <property type="evidence" value="ECO:0007669"/>
    <property type="project" value="UniProtKB-KW"/>
</dbReference>
<dbReference type="SUPFAM" id="SSF56300">
    <property type="entry name" value="Metallo-dependent phosphatases"/>
    <property type="match status" value="1"/>
</dbReference>
<reference evidence="6" key="1">
    <citation type="journal article" date="2023" name="G3 (Bethesda)">
        <title>A reference genome for the long-term kleptoplast-retaining sea slug Elysia crispata morphotype clarki.</title>
        <authorList>
            <person name="Eastman K.E."/>
            <person name="Pendleton A.L."/>
            <person name="Shaikh M.A."/>
            <person name="Suttiyut T."/>
            <person name="Ogas R."/>
            <person name="Tomko P."/>
            <person name="Gavelis G."/>
            <person name="Widhalm J.R."/>
            <person name="Wisecaver J.H."/>
        </authorList>
    </citation>
    <scope>NUCLEOTIDE SEQUENCE</scope>
    <source>
        <strain evidence="6">ECLA1</strain>
    </source>
</reference>
<evidence type="ECO:0000256" key="1">
    <source>
        <dbReference type="ARBA" id="ARBA00006654"/>
    </source>
</evidence>
<comment type="caution">
    <text evidence="6">The sequence shown here is derived from an EMBL/GenBank/DDBJ whole genome shotgun (WGS) entry which is preliminary data.</text>
</comment>
<proteinExistence type="inferred from homology"/>
<evidence type="ECO:0000256" key="2">
    <source>
        <dbReference type="ARBA" id="ARBA00022729"/>
    </source>
</evidence>
<dbReference type="PANTHER" id="PTHR11575:SF48">
    <property type="entry name" value="5'-NUCLEOTIDASE"/>
    <property type="match status" value="1"/>
</dbReference>
<keyword evidence="2" id="KW-0732">Signal</keyword>
<dbReference type="CDD" id="cd07406">
    <property type="entry name" value="MPP_CG11883_N"/>
    <property type="match status" value="1"/>
</dbReference>
<gene>
    <name evidence="6" type="ORF">RRG08_040940</name>
</gene>
<evidence type="ECO:0000313" key="6">
    <source>
        <dbReference type="EMBL" id="KAK3703755.1"/>
    </source>
</evidence>
<dbReference type="InterPro" id="IPR004843">
    <property type="entry name" value="Calcineurin-like_PHP"/>
</dbReference>
<evidence type="ECO:0000313" key="7">
    <source>
        <dbReference type="Proteomes" id="UP001283361"/>
    </source>
</evidence>
<dbReference type="GO" id="GO:0009166">
    <property type="term" value="P:nucleotide catabolic process"/>
    <property type="evidence" value="ECO:0007669"/>
    <property type="project" value="InterPro"/>
</dbReference>
<dbReference type="Gene3D" id="3.60.21.10">
    <property type="match status" value="1"/>
</dbReference>
<evidence type="ECO:0000259" key="4">
    <source>
        <dbReference type="Pfam" id="PF00149"/>
    </source>
</evidence>
<dbReference type="PRINTS" id="PR01607">
    <property type="entry name" value="APYRASEFAMLY"/>
</dbReference>
<evidence type="ECO:0000256" key="3">
    <source>
        <dbReference type="RuleBase" id="RU362119"/>
    </source>
</evidence>
<comment type="similarity">
    <text evidence="1 3">Belongs to the 5'-nucleotidase family.</text>
</comment>
<organism evidence="6 7">
    <name type="scientific">Elysia crispata</name>
    <name type="common">lettuce slug</name>
    <dbReference type="NCBI Taxonomy" id="231223"/>
    <lineage>
        <taxon>Eukaryota</taxon>
        <taxon>Metazoa</taxon>
        <taxon>Spiralia</taxon>
        <taxon>Lophotrochozoa</taxon>
        <taxon>Mollusca</taxon>
        <taxon>Gastropoda</taxon>
        <taxon>Heterobranchia</taxon>
        <taxon>Euthyneura</taxon>
        <taxon>Panpulmonata</taxon>
        <taxon>Sacoglossa</taxon>
        <taxon>Placobranchoidea</taxon>
        <taxon>Plakobranchidae</taxon>
        <taxon>Elysia</taxon>
    </lineage>
</organism>
<feature type="domain" description="5'-Nucleotidase C-terminal" evidence="5">
    <location>
        <begin position="282"/>
        <end position="438"/>
    </location>
</feature>
<dbReference type="SUPFAM" id="SSF55816">
    <property type="entry name" value="5'-nucleotidase (syn. UDP-sugar hydrolase), C-terminal domain"/>
    <property type="match status" value="1"/>
</dbReference>
<dbReference type="InterPro" id="IPR006179">
    <property type="entry name" value="5_nucleotidase/apyrase"/>
</dbReference>
<dbReference type="InterPro" id="IPR008334">
    <property type="entry name" value="5'-Nucleotdase_C"/>
</dbReference>
<dbReference type="InterPro" id="IPR041821">
    <property type="entry name" value="CG11883_N"/>
</dbReference>
<dbReference type="InterPro" id="IPR029052">
    <property type="entry name" value="Metallo-depent_PP-like"/>
</dbReference>